<dbReference type="NCBIfam" id="TIGR04518">
    <property type="entry name" value="ECF_S_folT_fam"/>
    <property type="match status" value="1"/>
</dbReference>
<keyword evidence="1" id="KW-1133">Transmembrane helix</keyword>
<dbReference type="EMBL" id="NFLJ01000020">
    <property type="protein sequence ID" value="OUQ34115.1"/>
    <property type="molecule type" value="Genomic_DNA"/>
</dbReference>
<feature type="transmembrane region" description="Helical" evidence="1">
    <location>
        <begin position="5"/>
        <end position="22"/>
    </location>
</feature>
<keyword evidence="3" id="KW-1185">Reference proteome</keyword>
<organism evidence="2 3">
    <name type="scientific">Massilimicrobiota timonensis</name>
    <dbReference type="NCBI Taxonomy" id="1776392"/>
    <lineage>
        <taxon>Bacteria</taxon>
        <taxon>Bacillati</taxon>
        <taxon>Bacillota</taxon>
        <taxon>Erysipelotrichia</taxon>
        <taxon>Erysipelotrichales</taxon>
        <taxon>Erysipelotrichaceae</taxon>
        <taxon>Massilimicrobiota</taxon>
    </lineage>
</organism>
<evidence type="ECO:0000313" key="3">
    <source>
        <dbReference type="Proteomes" id="UP000195305"/>
    </source>
</evidence>
<dbReference type="Gene3D" id="1.10.1760.20">
    <property type="match status" value="2"/>
</dbReference>
<evidence type="ECO:0000256" key="1">
    <source>
        <dbReference type="SAM" id="Phobius"/>
    </source>
</evidence>
<name>A0A1Y4SW35_9FIRM</name>
<feature type="transmembrane region" description="Helical" evidence="1">
    <location>
        <begin position="202"/>
        <end position="225"/>
    </location>
</feature>
<protein>
    <submittedName>
        <fullName evidence="2">ECF transporter S component</fullName>
    </submittedName>
</protein>
<feature type="transmembrane region" description="Helical" evidence="1">
    <location>
        <begin position="130"/>
        <end position="150"/>
    </location>
</feature>
<proteinExistence type="predicted"/>
<dbReference type="InterPro" id="IPR030949">
    <property type="entry name" value="ECF_S_folate_fam"/>
</dbReference>
<feature type="transmembrane region" description="Helical" evidence="1">
    <location>
        <begin position="170"/>
        <end position="190"/>
    </location>
</feature>
<feature type="transmembrane region" description="Helical" evidence="1">
    <location>
        <begin position="70"/>
        <end position="95"/>
    </location>
</feature>
<reference evidence="2 3" key="1">
    <citation type="journal article" date="2018" name="BMC Genomics">
        <title>Whole genome sequencing and function prediction of 133 gut anaerobes isolated from chicken caecum in pure cultures.</title>
        <authorList>
            <person name="Medvecky M."/>
            <person name="Cejkova D."/>
            <person name="Polansky O."/>
            <person name="Karasova D."/>
            <person name="Kubasova T."/>
            <person name="Cizek A."/>
            <person name="Rychlik I."/>
        </authorList>
    </citation>
    <scope>NUCLEOTIDE SEQUENCE [LARGE SCALE GENOMIC DNA]</scope>
    <source>
        <strain evidence="2 3">An13</strain>
    </source>
</reference>
<dbReference type="RefSeq" id="WP_087358212.1">
    <property type="nucleotide sequence ID" value="NZ_AP031415.1"/>
</dbReference>
<comment type="caution">
    <text evidence="2">The sequence shown here is derived from an EMBL/GenBank/DDBJ whole genome shotgun (WGS) entry which is preliminary data.</text>
</comment>
<dbReference type="AlphaFoldDB" id="A0A1Y4SW35"/>
<gene>
    <name evidence="2" type="ORF">B5E75_07925</name>
</gene>
<evidence type="ECO:0000313" key="2">
    <source>
        <dbReference type="EMBL" id="OUQ34115.1"/>
    </source>
</evidence>
<feature type="transmembrane region" description="Helical" evidence="1">
    <location>
        <begin position="101"/>
        <end position="118"/>
    </location>
</feature>
<keyword evidence="1" id="KW-0472">Membrane</keyword>
<feature type="transmembrane region" description="Helical" evidence="1">
    <location>
        <begin position="28"/>
        <end position="49"/>
    </location>
</feature>
<sequence>MEQVVIAMIIIALGFYVFKFYPFEKGNVMKLVIAAIFIILTAICKRLAIMIPLFGTESLKIGFEYIPLMLAGYFLSPSYAFLVGLCSDVIGLIIVPTGFPFFGFTLGTILVSVIPSMVHVHFKRVSPTKVLMIVIGLIVILGVGASLYISQLDVVSISDTAYSLKLQDKITLISLCLLLSLLFVVIILFLKRKINTQEAKTFSTWILCVVLTEIVVTLCLTPLWLDMMYHIPWTISLCIRVVKECAILPIEIFIGYSLIPFLRRIWVHLEK</sequence>
<feature type="transmembrane region" description="Helical" evidence="1">
    <location>
        <begin position="245"/>
        <end position="262"/>
    </location>
</feature>
<keyword evidence="1" id="KW-0812">Transmembrane</keyword>
<accession>A0A1Y4SW35</accession>
<dbReference type="OrthoDB" id="4624at2"/>
<dbReference type="Proteomes" id="UP000195305">
    <property type="component" value="Unassembled WGS sequence"/>
</dbReference>